<dbReference type="InterPro" id="IPR002104">
    <property type="entry name" value="Integrase_catalytic"/>
</dbReference>
<name>A0ABV3QTZ1_9GAMM</name>
<protein>
    <submittedName>
        <fullName evidence="4">Site-specific integrase</fullName>
    </submittedName>
</protein>
<evidence type="ECO:0000313" key="4">
    <source>
        <dbReference type="EMBL" id="MEW9625821.1"/>
    </source>
</evidence>
<keyword evidence="5" id="KW-1185">Reference proteome</keyword>
<dbReference type="CDD" id="cd01184">
    <property type="entry name" value="INT_C_like_1"/>
    <property type="match status" value="1"/>
</dbReference>
<dbReference type="Proteomes" id="UP001556170">
    <property type="component" value="Unassembled WGS sequence"/>
</dbReference>
<evidence type="ECO:0000259" key="3">
    <source>
        <dbReference type="PROSITE" id="PS51898"/>
    </source>
</evidence>
<organism evidence="4 5">
    <name type="scientific">Rhodanobacter geophilus</name>
    <dbReference type="NCBI Taxonomy" id="3162488"/>
    <lineage>
        <taxon>Bacteria</taxon>
        <taxon>Pseudomonadati</taxon>
        <taxon>Pseudomonadota</taxon>
        <taxon>Gammaproteobacteria</taxon>
        <taxon>Lysobacterales</taxon>
        <taxon>Rhodanobacteraceae</taxon>
        <taxon>Rhodanobacter</taxon>
    </lineage>
</organism>
<feature type="region of interest" description="Disordered" evidence="2">
    <location>
        <begin position="1"/>
        <end position="25"/>
    </location>
</feature>
<evidence type="ECO:0000256" key="1">
    <source>
        <dbReference type="ARBA" id="ARBA00023172"/>
    </source>
</evidence>
<gene>
    <name evidence="4" type="ORF">ABQJ56_16475</name>
</gene>
<reference evidence="4 5" key="1">
    <citation type="submission" date="2024-06" db="EMBL/GenBank/DDBJ databases">
        <authorList>
            <person name="Woo H."/>
        </authorList>
    </citation>
    <scope>NUCLEOTIDE SEQUENCE [LARGE SCALE GENOMIC DNA]</scope>
    <source>
        <strain evidence="4 5">S2-g</strain>
    </source>
</reference>
<accession>A0ABV3QTZ1</accession>
<dbReference type="SUPFAM" id="SSF56349">
    <property type="entry name" value="DNA breaking-rejoining enzymes"/>
    <property type="match status" value="1"/>
</dbReference>
<sequence length="555" mass="63172">MSPSRVGRPLRPSPALPQPRATSPEAATLADQIIQSIGAAPPPAERQRFYATTEDGQRLIVRSNQPIEVALTQLEGKTTAPITEVRQGRTGAPILVGGMDRKVRERPSERHLLGIFPDGLPSIEAADLHDHRMTVGPHSRNGRYTPGMPPQARHMQQAHQAAHQVTPWQPSHPTISAHAEPPRLSDRLPTFLALLQQRQCSRSVLFNSLWTYRIFMELVGDKRLQEINVTDGDTFVHALSLWPAHASKRREFRNMQAPEVIAKAQRLHRQPINLRTQQSHIDRLRALFHWLEKRGEITPGLLRGVRLYARGQDFGQPRAPFSDDEVRWMFDVHQKIAHKTPYQYWAPILGLYQGMRVNEIGQLYVDDVVQMGGMWCIDVTRDRPGQRLKNRMSRRLLPIHPKILECGFGAFVEQARRWNRITLFPDVIWGANGPGDCMSDWFNRTFLRKSCGIVHPSLTFHSFRHCFATLGDRSNVRHDRLALLLGHSAGQSVLREHYIRNCGPRDLDADLKAIQFPLIEHAPYEPSSFDHAFEKAARLEQQLAKLDAVYGPRKA</sequence>
<dbReference type="Gene3D" id="1.10.443.10">
    <property type="entry name" value="Intergrase catalytic core"/>
    <property type="match status" value="1"/>
</dbReference>
<dbReference type="PROSITE" id="PS51898">
    <property type="entry name" value="TYR_RECOMBINASE"/>
    <property type="match status" value="1"/>
</dbReference>
<feature type="domain" description="Tyr recombinase" evidence="3">
    <location>
        <begin position="316"/>
        <end position="512"/>
    </location>
</feature>
<comment type="caution">
    <text evidence="4">The sequence shown here is derived from an EMBL/GenBank/DDBJ whole genome shotgun (WGS) entry which is preliminary data.</text>
</comment>
<evidence type="ECO:0000313" key="5">
    <source>
        <dbReference type="Proteomes" id="UP001556170"/>
    </source>
</evidence>
<proteinExistence type="predicted"/>
<evidence type="ECO:0000256" key="2">
    <source>
        <dbReference type="SAM" id="MobiDB-lite"/>
    </source>
</evidence>
<dbReference type="InterPro" id="IPR013762">
    <property type="entry name" value="Integrase-like_cat_sf"/>
</dbReference>
<dbReference type="InterPro" id="IPR011010">
    <property type="entry name" value="DNA_brk_join_enz"/>
</dbReference>
<dbReference type="RefSeq" id="WP_367846111.1">
    <property type="nucleotide sequence ID" value="NZ_JBFOHL010000021.1"/>
</dbReference>
<keyword evidence="1" id="KW-0233">DNA recombination</keyword>
<dbReference type="EMBL" id="JBFOHL010000021">
    <property type="protein sequence ID" value="MEW9625821.1"/>
    <property type="molecule type" value="Genomic_DNA"/>
</dbReference>